<dbReference type="InterPro" id="IPR027417">
    <property type="entry name" value="P-loop_NTPase"/>
</dbReference>
<keyword evidence="11" id="KW-0378">Hydrolase</keyword>
<comment type="similarity">
    <text evidence="1">Belongs to the ABC transporter superfamily.</text>
</comment>
<keyword evidence="11" id="KW-0614">Plasmid</keyword>
<dbReference type="GO" id="GO:0005524">
    <property type="term" value="F:ATP binding"/>
    <property type="evidence" value="ECO:0007669"/>
    <property type="project" value="UniProtKB-KW"/>
</dbReference>
<evidence type="ECO:0000256" key="9">
    <source>
        <dbReference type="ARBA" id="ARBA00023136"/>
    </source>
</evidence>
<dbReference type="SUPFAM" id="SSF52540">
    <property type="entry name" value="P-loop containing nucleoside triphosphate hydrolases"/>
    <property type="match status" value="2"/>
</dbReference>
<name>A0A2K9ZBF8_RHILE</name>
<accession>A0A2K9ZBF8</accession>
<dbReference type="CDD" id="cd03215">
    <property type="entry name" value="ABC_Carb_Monos_II"/>
    <property type="match status" value="1"/>
</dbReference>
<organism evidence="11 12">
    <name type="scientific">Rhizobium leguminosarum</name>
    <dbReference type="NCBI Taxonomy" id="384"/>
    <lineage>
        <taxon>Bacteria</taxon>
        <taxon>Pseudomonadati</taxon>
        <taxon>Pseudomonadota</taxon>
        <taxon>Alphaproteobacteria</taxon>
        <taxon>Hyphomicrobiales</taxon>
        <taxon>Rhizobiaceae</taxon>
        <taxon>Rhizobium/Agrobacterium group</taxon>
        <taxon>Rhizobium</taxon>
    </lineage>
</organism>
<dbReference type="EC" id="3.6.3.17" evidence="11"/>
<dbReference type="AlphaFoldDB" id="A0A2K9ZBF8"/>
<proteinExistence type="inferred from homology"/>
<reference evidence="11 12" key="1">
    <citation type="submission" date="2017-11" db="EMBL/GenBank/DDBJ databases">
        <title>Complete genome of Rhizobium leguminosarum Norway, an ineffective micro-symbiont.</title>
        <authorList>
            <person name="Hoffrichter A."/>
            <person name="Liang J."/>
            <person name="Brachmann A."/>
            <person name="Marin M."/>
        </authorList>
    </citation>
    <scope>NUCLEOTIDE SEQUENCE [LARGE SCALE GENOMIC DNA]</scope>
    <source>
        <strain evidence="11 12">Norway</strain>
        <plasmid evidence="12">Plasmid prln1</plasmid>
    </source>
</reference>
<keyword evidence="4" id="KW-0762">Sugar transport</keyword>
<geneLocation type="plasmid" evidence="12">
    <name>prln1</name>
</geneLocation>
<keyword evidence="5" id="KW-0677">Repeat</keyword>
<evidence type="ECO:0000313" key="11">
    <source>
        <dbReference type="EMBL" id="AUW45558.1"/>
    </source>
</evidence>
<evidence type="ECO:0000313" key="12">
    <source>
        <dbReference type="Proteomes" id="UP000238523"/>
    </source>
</evidence>
<evidence type="ECO:0000256" key="3">
    <source>
        <dbReference type="ARBA" id="ARBA00022475"/>
    </source>
</evidence>
<evidence type="ECO:0000256" key="5">
    <source>
        <dbReference type="ARBA" id="ARBA00022737"/>
    </source>
</evidence>
<evidence type="ECO:0000256" key="4">
    <source>
        <dbReference type="ARBA" id="ARBA00022597"/>
    </source>
</evidence>
<evidence type="ECO:0000256" key="8">
    <source>
        <dbReference type="ARBA" id="ARBA00022967"/>
    </source>
</evidence>
<protein>
    <submittedName>
        <fullName evidence="11">Ribose import ATP-binding protein RbsA 2</fullName>
        <ecNumber evidence="11">3.6.3.17</ecNumber>
    </submittedName>
</protein>
<dbReference type="InterPro" id="IPR017871">
    <property type="entry name" value="ABC_transporter-like_CS"/>
</dbReference>
<keyword evidence="3" id="KW-1003">Cell membrane</keyword>
<evidence type="ECO:0000256" key="6">
    <source>
        <dbReference type="ARBA" id="ARBA00022741"/>
    </source>
</evidence>
<dbReference type="PROSITE" id="PS00211">
    <property type="entry name" value="ABC_TRANSPORTER_1"/>
    <property type="match status" value="1"/>
</dbReference>
<dbReference type="SMART" id="SM00382">
    <property type="entry name" value="AAA"/>
    <property type="match status" value="2"/>
</dbReference>
<keyword evidence="8" id="KW-1278">Translocase</keyword>
<evidence type="ECO:0000256" key="1">
    <source>
        <dbReference type="ARBA" id="ARBA00005417"/>
    </source>
</evidence>
<dbReference type="PROSITE" id="PS50893">
    <property type="entry name" value="ABC_TRANSPORTER_2"/>
    <property type="match status" value="2"/>
</dbReference>
<evidence type="ECO:0000256" key="2">
    <source>
        <dbReference type="ARBA" id="ARBA00022448"/>
    </source>
</evidence>
<keyword evidence="2" id="KW-0813">Transport</keyword>
<dbReference type="Proteomes" id="UP000238523">
    <property type="component" value="Plasmid pRLN1"/>
</dbReference>
<keyword evidence="9" id="KW-0472">Membrane</keyword>
<feature type="domain" description="ABC transporter" evidence="10">
    <location>
        <begin position="288"/>
        <end position="535"/>
    </location>
</feature>
<dbReference type="Pfam" id="PF00005">
    <property type="entry name" value="ABC_tran"/>
    <property type="match status" value="2"/>
</dbReference>
<gene>
    <name evidence="11" type="primary">rbsA</name>
    <name evidence="11" type="ORF">CUJ84_pRLN1000090</name>
</gene>
<dbReference type="GO" id="GO:0016887">
    <property type="term" value="F:ATP hydrolysis activity"/>
    <property type="evidence" value="ECO:0007669"/>
    <property type="project" value="InterPro"/>
</dbReference>
<dbReference type="InterPro" id="IPR003439">
    <property type="entry name" value="ABC_transporter-like_ATP-bd"/>
</dbReference>
<keyword evidence="7 11" id="KW-0067">ATP-binding</keyword>
<dbReference type="CDD" id="cd03216">
    <property type="entry name" value="ABC_Carb_Monos_I"/>
    <property type="match status" value="1"/>
</dbReference>
<evidence type="ECO:0000259" key="10">
    <source>
        <dbReference type="PROSITE" id="PS50893"/>
    </source>
</evidence>
<dbReference type="InterPro" id="IPR003593">
    <property type="entry name" value="AAA+_ATPase"/>
</dbReference>
<dbReference type="InterPro" id="IPR050107">
    <property type="entry name" value="ABC_carbohydrate_import_ATPase"/>
</dbReference>
<dbReference type="EMBL" id="CP025013">
    <property type="protein sequence ID" value="AUW45558.1"/>
    <property type="molecule type" value="Genomic_DNA"/>
</dbReference>
<dbReference type="PANTHER" id="PTHR43790">
    <property type="entry name" value="CARBOHYDRATE TRANSPORT ATP-BINDING PROTEIN MG119-RELATED"/>
    <property type="match status" value="1"/>
</dbReference>
<feature type="domain" description="ABC transporter" evidence="10">
    <location>
        <begin position="46"/>
        <end position="283"/>
    </location>
</feature>
<keyword evidence="6" id="KW-0547">Nucleotide-binding</keyword>
<dbReference type="Gene3D" id="3.40.50.300">
    <property type="entry name" value="P-loop containing nucleotide triphosphate hydrolases"/>
    <property type="match status" value="2"/>
</dbReference>
<sequence>MDRPDVREKERLSGHGWTIDLSWHSTGQATGMSMATDDGVKAQPLLSLRGINMTFGGVKALKNVSFEVLPGEVHCLAGENGSGKSTLIKVISGVYRPADGAEIVFDGETISHMTPGMAQSRGIQIIWQDLALFPEMSVAENIAFQTLAGSRPRFVNYAAIRRIAEEALARLGITLDVDRPLKDFAIAQRQIVAIARSLVGEARIVFMDEPTASLTQSETDHLLAIVRTLSASGVAVVFVSHRLAEVLEISSRITVLRDGALVGIYPVEGMTQSKITELMTGRTFDQNVRTRDLSQNPVLLSVSKLSRPGEFEDISFDLRRGETLGITGLLGSGRTELALTLFGMRKPAAGTIVLEGKPVRFASNREAIAAGVAYLSEDRLSLGLNQPQSIADNLVMASLNRILSGRLISSEKKRSLVARWIADLGVRIGKQDDAISTLSGGNQQRIAIAKWLATDPKVLILDAPTVGVDVGARAGIFEIVARLAEAGLAIILISDEVPEVYFNADRIIHMEKGRIAGWHDPRATTLKDLETAVYA</sequence>
<evidence type="ECO:0000256" key="7">
    <source>
        <dbReference type="ARBA" id="ARBA00022840"/>
    </source>
</evidence>
<dbReference type="PANTHER" id="PTHR43790:SF1">
    <property type="entry name" value="XYLOSE IMPORT ATP-BINDING PROTEIN XYLG"/>
    <property type="match status" value="1"/>
</dbReference>